<dbReference type="RefSeq" id="WP_379741429.1">
    <property type="nucleotide sequence ID" value="NZ_JBHSVN010000001.1"/>
</dbReference>
<keyword evidence="3" id="KW-1185">Reference proteome</keyword>
<dbReference type="AlphaFoldDB" id="A0ABD5URM8"/>
<proteinExistence type="predicted"/>
<organism evidence="2 3">
    <name type="scientific">Halopenitus salinus</name>
    <dbReference type="NCBI Taxonomy" id="1198295"/>
    <lineage>
        <taxon>Archaea</taxon>
        <taxon>Methanobacteriati</taxon>
        <taxon>Methanobacteriota</taxon>
        <taxon>Stenosarchaea group</taxon>
        <taxon>Halobacteria</taxon>
        <taxon>Halobacteriales</taxon>
        <taxon>Haloferacaceae</taxon>
        <taxon>Halopenitus</taxon>
    </lineage>
</organism>
<dbReference type="EMBL" id="JBHSXL010000004">
    <property type="protein sequence ID" value="MFC6892030.1"/>
    <property type="molecule type" value="Genomic_DNA"/>
</dbReference>
<accession>A0ABD5URM8</accession>
<evidence type="ECO:0000313" key="3">
    <source>
        <dbReference type="Proteomes" id="UP001596296"/>
    </source>
</evidence>
<gene>
    <name evidence="2" type="ORF">ACFQE9_05305</name>
</gene>
<dbReference type="PROSITE" id="PS51257">
    <property type="entry name" value="PROKAR_LIPOPROTEIN"/>
    <property type="match status" value="1"/>
</dbReference>
<sequence length="242" mass="26443">MSPTRRSLLQMVVSAGMAGVAGCSTSSEPPSPQRSPPDRETRSGSITKPAVSKPRNPAENVVLLTRNGTETERSGSHTSSTEHRVIQTLFVDDEDVSEVTFADGVSQRDVDEAKSFLQETDFDDQSVFFRTVRTESCQRYRIQSVSWEPGHVEYEFCRELRPPTHTCAADRWEAVGLFIRIPAALNTDLSGTGASGHSPCDATDTDYRQIDANVTVEGSRTITGANDSSRIRTTPVETGEDA</sequence>
<evidence type="ECO:0000313" key="2">
    <source>
        <dbReference type="EMBL" id="MFC6892030.1"/>
    </source>
</evidence>
<protein>
    <submittedName>
        <fullName evidence="2">Uncharacterized protein</fullName>
    </submittedName>
</protein>
<name>A0ABD5URM8_9EURY</name>
<reference evidence="2 3" key="1">
    <citation type="journal article" date="2019" name="Int. J. Syst. Evol. Microbiol.">
        <title>The Global Catalogue of Microorganisms (GCM) 10K type strain sequencing project: providing services to taxonomists for standard genome sequencing and annotation.</title>
        <authorList>
            <consortium name="The Broad Institute Genomics Platform"/>
            <consortium name="The Broad Institute Genome Sequencing Center for Infectious Disease"/>
            <person name="Wu L."/>
            <person name="Ma J."/>
        </authorList>
    </citation>
    <scope>NUCLEOTIDE SEQUENCE [LARGE SCALE GENOMIC DNA]</scope>
    <source>
        <strain evidence="2 3">SKJ47</strain>
    </source>
</reference>
<comment type="caution">
    <text evidence="2">The sequence shown here is derived from an EMBL/GenBank/DDBJ whole genome shotgun (WGS) entry which is preliminary data.</text>
</comment>
<dbReference type="Proteomes" id="UP001596296">
    <property type="component" value="Unassembled WGS sequence"/>
</dbReference>
<evidence type="ECO:0000256" key="1">
    <source>
        <dbReference type="SAM" id="MobiDB-lite"/>
    </source>
</evidence>
<feature type="region of interest" description="Disordered" evidence="1">
    <location>
        <begin position="19"/>
        <end position="59"/>
    </location>
</feature>